<evidence type="ECO:0000313" key="1">
    <source>
        <dbReference type="EMBL" id="KAJ7386870.1"/>
    </source>
</evidence>
<reference evidence="1" key="1">
    <citation type="submission" date="2023-01" db="EMBL/GenBank/DDBJ databases">
        <title>Genome assembly of the deep-sea coral Lophelia pertusa.</title>
        <authorList>
            <person name="Herrera S."/>
            <person name="Cordes E."/>
        </authorList>
    </citation>
    <scope>NUCLEOTIDE SEQUENCE</scope>
    <source>
        <strain evidence="1">USNM1676648</strain>
        <tissue evidence="1">Polyp</tissue>
    </source>
</reference>
<protein>
    <submittedName>
        <fullName evidence="1">Uncharacterized protein</fullName>
    </submittedName>
</protein>
<keyword evidence="2" id="KW-1185">Reference proteome</keyword>
<dbReference type="EMBL" id="MU825875">
    <property type="protein sequence ID" value="KAJ7386870.1"/>
    <property type="molecule type" value="Genomic_DNA"/>
</dbReference>
<comment type="caution">
    <text evidence="1">The sequence shown here is derived from an EMBL/GenBank/DDBJ whole genome shotgun (WGS) entry which is preliminary data.</text>
</comment>
<name>A0A9W9ZSW2_9CNID</name>
<evidence type="ECO:0000313" key="2">
    <source>
        <dbReference type="Proteomes" id="UP001163046"/>
    </source>
</evidence>
<dbReference type="Proteomes" id="UP001163046">
    <property type="component" value="Unassembled WGS sequence"/>
</dbReference>
<accession>A0A9W9ZSW2</accession>
<dbReference type="OrthoDB" id="5964513at2759"/>
<organism evidence="1 2">
    <name type="scientific">Desmophyllum pertusum</name>
    <dbReference type="NCBI Taxonomy" id="174260"/>
    <lineage>
        <taxon>Eukaryota</taxon>
        <taxon>Metazoa</taxon>
        <taxon>Cnidaria</taxon>
        <taxon>Anthozoa</taxon>
        <taxon>Hexacorallia</taxon>
        <taxon>Scleractinia</taxon>
        <taxon>Caryophylliina</taxon>
        <taxon>Caryophylliidae</taxon>
        <taxon>Desmophyllum</taxon>
    </lineage>
</organism>
<dbReference type="AlphaFoldDB" id="A0A9W9ZSW2"/>
<proteinExistence type="predicted"/>
<gene>
    <name evidence="1" type="ORF">OS493_006904</name>
</gene>
<sequence>MALLHTLSNLPPTCGDICLQVLDQMIAKKNFLFSTDCYHSESIKAQETETRQLGEDPSSWTSYAETIRLQDVEVQEIPTIYSNQEETDTRVVLYLHYAVSLGYKNAVNPDA</sequence>